<dbReference type="EMBL" id="GEBQ01032168">
    <property type="protein sequence ID" value="JAT07809.1"/>
    <property type="molecule type" value="Transcribed_RNA"/>
</dbReference>
<dbReference type="GO" id="GO:0003677">
    <property type="term" value="F:DNA binding"/>
    <property type="evidence" value="ECO:0007669"/>
    <property type="project" value="InterPro"/>
</dbReference>
<evidence type="ECO:0000313" key="3">
    <source>
        <dbReference type="EMBL" id="JAT07809.1"/>
    </source>
</evidence>
<dbReference type="InterPro" id="IPR001810">
    <property type="entry name" value="F-box_dom"/>
</dbReference>
<gene>
    <name evidence="4" type="ORF">g.46422</name>
    <name evidence="3" type="ORF">g.46425</name>
</gene>
<dbReference type="PANTHER" id="PTHR15739:SF5">
    <property type="entry name" value="LD23158P"/>
    <property type="match status" value="1"/>
</dbReference>
<feature type="region of interest" description="Disordered" evidence="1">
    <location>
        <begin position="83"/>
        <end position="127"/>
    </location>
</feature>
<dbReference type="Gene3D" id="1.20.1280.50">
    <property type="match status" value="1"/>
</dbReference>
<evidence type="ECO:0000256" key="1">
    <source>
        <dbReference type="SAM" id="MobiDB-lite"/>
    </source>
</evidence>
<feature type="region of interest" description="Disordered" evidence="1">
    <location>
        <begin position="186"/>
        <end position="219"/>
    </location>
</feature>
<feature type="region of interest" description="Disordered" evidence="1">
    <location>
        <begin position="1"/>
        <end position="24"/>
    </location>
</feature>
<dbReference type="InterPro" id="IPR016177">
    <property type="entry name" value="DNA-bd_dom_sf"/>
</dbReference>
<sequence>GWKRELVYRNNRDKEQDSSRRQGDIYYYTPKGKKLRSLREISDYIVGTDLTQDNFTFWKEPIGLNDDTKEITREAKFKMVTKDPVPTPPLPKKVTPKITKVPKPAPKLTATVTPMDSSNSSLPVTPKASASVTPRVVFKGKASPCTGPKFKITPSKTTVPGQPQKIVITKEKKKKSMNDDDMEMGMLPPMWESLPKPKDKSAGVKRPLEVSEESPPSKRIKREEDMVPHMQNFAQNISVGYQSLLHAFQYLKVQELLRASRVCHLWHDIALHKSLWETVKMKNSQVKDWEGLAATLRSVGTKNLDLRKIIMPDKQEALKTMWSDCVKALSKVNTLVKLDLCRCTSYLLEQIAAVCPQLEYISAGAIKSPQINLIHLGNCQNLTELKLKGQCGLEVSNVSALGNLTKLKTLSLTMVKNMANVLEVVGQMTQLESLELGDFMSVKEEDVTNAFSQLSRLRRLRLEKGQQDCPTDGLLRTISQLPSLVQLELINFDVKAGFENSLALCSNIKILLIIPTYVTQSATTNHLVIEGVTKLAKTLNHFVWGLTLELLRVTDLFIDQWEMGQKNAPAKSPNQTLQKKSSGDSIPILKPSGGSSSSSGGGDGKKSKEGAVTQVDVLQLPKLHKVLTALLPTTKIIILKVPFSATWRQTISGSNQ</sequence>
<dbReference type="InterPro" id="IPR001739">
    <property type="entry name" value="Methyl_CpG_DNA-bd"/>
</dbReference>
<reference evidence="3" key="1">
    <citation type="submission" date="2015-11" db="EMBL/GenBank/DDBJ databases">
        <title>De novo transcriptome assembly of four potential Pierce s Disease insect vectors from Arizona vineyards.</title>
        <authorList>
            <person name="Tassone E.E."/>
        </authorList>
    </citation>
    <scope>NUCLEOTIDE SEQUENCE</scope>
</reference>
<dbReference type="InterPro" id="IPR036047">
    <property type="entry name" value="F-box-like_dom_sf"/>
</dbReference>
<dbReference type="AlphaFoldDB" id="A0A1B6K8L7"/>
<dbReference type="Gene3D" id="3.30.890.10">
    <property type="entry name" value="Methyl-cpg-binding Protein 2, Chain A"/>
    <property type="match status" value="1"/>
</dbReference>
<proteinExistence type="predicted"/>
<dbReference type="PANTHER" id="PTHR15739">
    <property type="entry name" value="ZINC FINGER PROTEIN"/>
    <property type="match status" value="1"/>
</dbReference>
<dbReference type="SMART" id="SM00391">
    <property type="entry name" value="MBD"/>
    <property type="match status" value="1"/>
</dbReference>
<name>A0A1B6K8L7_9HEMI</name>
<accession>A0A1B6K8L7</accession>
<dbReference type="Gene3D" id="3.80.10.10">
    <property type="entry name" value="Ribonuclease Inhibitor"/>
    <property type="match status" value="1"/>
</dbReference>
<protein>
    <recommendedName>
        <fullName evidence="2">MBD domain-containing protein</fullName>
    </recommendedName>
</protein>
<feature type="compositionally biased region" description="Basic and acidic residues" evidence="1">
    <location>
        <begin position="195"/>
        <end position="209"/>
    </location>
</feature>
<evidence type="ECO:0000259" key="2">
    <source>
        <dbReference type="PROSITE" id="PS50982"/>
    </source>
</evidence>
<dbReference type="SUPFAM" id="SSF52047">
    <property type="entry name" value="RNI-like"/>
    <property type="match status" value="1"/>
</dbReference>
<feature type="compositionally biased region" description="Low complexity" evidence="1">
    <location>
        <begin position="92"/>
        <end position="102"/>
    </location>
</feature>
<dbReference type="PROSITE" id="PS50982">
    <property type="entry name" value="MBD"/>
    <property type="match status" value="1"/>
</dbReference>
<evidence type="ECO:0000313" key="4">
    <source>
        <dbReference type="EMBL" id="JAT26924.1"/>
    </source>
</evidence>
<dbReference type="SUPFAM" id="SSF54171">
    <property type="entry name" value="DNA-binding domain"/>
    <property type="match status" value="1"/>
</dbReference>
<dbReference type="CDD" id="cd00122">
    <property type="entry name" value="MBD"/>
    <property type="match status" value="1"/>
</dbReference>
<dbReference type="InterPro" id="IPR032675">
    <property type="entry name" value="LRR_dom_sf"/>
</dbReference>
<dbReference type="SUPFAM" id="SSF81383">
    <property type="entry name" value="F-box domain"/>
    <property type="match status" value="1"/>
</dbReference>
<dbReference type="Pfam" id="PF01429">
    <property type="entry name" value="MBD"/>
    <property type="match status" value="1"/>
</dbReference>
<feature type="region of interest" description="Disordered" evidence="1">
    <location>
        <begin position="566"/>
        <end position="608"/>
    </location>
</feature>
<feature type="compositionally biased region" description="Polar residues" evidence="1">
    <location>
        <begin position="572"/>
        <end position="584"/>
    </location>
</feature>
<dbReference type="Pfam" id="PF12937">
    <property type="entry name" value="F-box-like"/>
    <property type="match status" value="1"/>
</dbReference>
<dbReference type="InterPro" id="IPR052283">
    <property type="entry name" value="GenomicStab_NeuMorph_Reg"/>
</dbReference>
<feature type="domain" description="MBD" evidence="2">
    <location>
        <begin position="1"/>
        <end position="62"/>
    </location>
</feature>
<feature type="compositionally biased region" description="Polar residues" evidence="1">
    <location>
        <begin position="110"/>
        <end position="127"/>
    </location>
</feature>
<dbReference type="EMBL" id="GEBQ01013053">
    <property type="protein sequence ID" value="JAT26924.1"/>
    <property type="molecule type" value="Transcribed_RNA"/>
</dbReference>
<organism evidence="3">
    <name type="scientific">Graphocephala atropunctata</name>
    <dbReference type="NCBI Taxonomy" id="36148"/>
    <lineage>
        <taxon>Eukaryota</taxon>
        <taxon>Metazoa</taxon>
        <taxon>Ecdysozoa</taxon>
        <taxon>Arthropoda</taxon>
        <taxon>Hexapoda</taxon>
        <taxon>Insecta</taxon>
        <taxon>Pterygota</taxon>
        <taxon>Neoptera</taxon>
        <taxon>Paraneoptera</taxon>
        <taxon>Hemiptera</taxon>
        <taxon>Auchenorrhyncha</taxon>
        <taxon>Membracoidea</taxon>
        <taxon>Cicadellidae</taxon>
        <taxon>Cicadellinae</taxon>
        <taxon>Cicadellini</taxon>
        <taxon>Graphocephala</taxon>
    </lineage>
</organism>
<feature type="compositionally biased region" description="Basic and acidic residues" evidence="1">
    <location>
        <begin position="1"/>
        <end position="23"/>
    </location>
</feature>
<feature type="non-terminal residue" evidence="3">
    <location>
        <position position="1"/>
    </location>
</feature>